<dbReference type="EMBL" id="JBGBZJ010000003">
    <property type="protein sequence ID" value="MEY9455535.1"/>
    <property type="molecule type" value="Genomic_DNA"/>
</dbReference>
<protein>
    <submittedName>
        <fullName evidence="2">Uncharacterized protein</fullName>
    </submittedName>
</protein>
<dbReference type="Proteomes" id="UP001565369">
    <property type="component" value="Unassembled WGS sequence"/>
</dbReference>
<sequence length="58" mass="6370">MRISHHQRHALVGKRASGHACHVSPLKKKEKKNFITAPKPGSATFARIAGRGRKTNSI</sequence>
<gene>
    <name evidence="2" type="ORF">ABIG07_004483</name>
</gene>
<organism evidence="2 3">
    <name type="scientific">Bradyrhizobium ottawaense</name>
    <dbReference type="NCBI Taxonomy" id="931866"/>
    <lineage>
        <taxon>Bacteria</taxon>
        <taxon>Pseudomonadati</taxon>
        <taxon>Pseudomonadota</taxon>
        <taxon>Alphaproteobacteria</taxon>
        <taxon>Hyphomicrobiales</taxon>
        <taxon>Nitrobacteraceae</taxon>
        <taxon>Bradyrhizobium</taxon>
    </lineage>
</organism>
<dbReference type="RefSeq" id="WP_157158387.1">
    <property type="nucleotide sequence ID" value="NZ_AP021854.1"/>
</dbReference>
<comment type="caution">
    <text evidence="2">The sequence shown here is derived from an EMBL/GenBank/DDBJ whole genome shotgun (WGS) entry which is preliminary data.</text>
</comment>
<feature type="region of interest" description="Disordered" evidence="1">
    <location>
        <begin position="1"/>
        <end position="22"/>
    </location>
</feature>
<keyword evidence="3" id="KW-1185">Reference proteome</keyword>
<evidence type="ECO:0000313" key="3">
    <source>
        <dbReference type="Proteomes" id="UP001565369"/>
    </source>
</evidence>
<evidence type="ECO:0000313" key="2">
    <source>
        <dbReference type="EMBL" id="MEY9455535.1"/>
    </source>
</evidence>
<evidence type="ECO:0000256" key="1">
    <source>
        <dbReference type="SAM" id="MobiDB-lite"/>
    </source>
</evidence>
<name>A0ABV4FV95_9BRAD</name>
<proteinExistence type="predicted"/>
<accession>A0ABV4FV95</accession>
<feature type="compositionally biased region" description="Basic residues" evidence="1">
    <location>
        <begin position="1"/>
        <end position="12"/>
    </location>
</feature>
<reference evidence="2 3" key="1">
    <citation type="submission" date="2024-07" db="EMBL/GenBank/DDBJ databases">
        <title>Genomic Encyclopedia of Type Strains, Phase V (KMG-V): Genome sequencing to study the core and pangenomes of soil and plant-associated prokaryotes.</title>
        <authorList>
            <person name="Whitman W."/>
        </authorList>
    </citation>
    <scope>NUCLEOTIDE SEQUENCE [LARGE SCALE GENOMIC DNA]</scope>
    <source>
        <strain evidence="2 3">USDA 152</strain>
    </source>
</reference>